<protein>
    <submittedName>
        <fullName evidence="10">Putative membrane protein</fullName>
    </submittedName>
</protein>
<feature type="transmembrane region" description="Helical" evidence="9">
    <location>
        <begin position="261"/>
        <end position="280"/>
    </location>
</feature>
<organism evidence="10 11">
    <name type="scientific">Antricoccus suffuscus</name>
    <dbReference type="NCBI Taxonomy" id="1629062"/>
    <lineage>
        <taxon>Bacteria</taxon>
        <taxon>Bacillati</taxon>
        <taxon>Actinomycetota</taxon>
        <taxon>Actinomycetes</taxon>
        <taxon>Geodermatophilales</taxon>
        <taxon>Antricoccaceae</taxon>
        <taxon>Antricoccus</taxon>
    </lineage>
</organism>
<reference evidence="10 11" key="1">
    <citation type="submission" date="2018-03" db="EMBL/GenBank/DDBJ databases">
        <title>Genomic Encyclopedia of Archaeal and Bacterial Type Strains, Phase II (KMG-II): from individual species to whole genera.</title>
        <authorList>
            <person name="Goeker M."/>
        </authorList>
    </citation>
    <scope>NUCLEOTIDE SEQUENCE [LARGE SCALE GENOMIC DNA]</scope>
    <source>
        <strain evidence="10 11">DSM 100065</strain>
    </source>
</reference>
<keyword evidence="11" id="KW-1185">Reference proteome</keyword>
<dbReference type="InterPro" id="IPR016570">
    <property type="entry name" value="UCP010361"/>
</dbReference>
<keyword evidence="2" id="KW-1003">Cell membrane</keyword>
<evidence type="ECO:0000313" key="11">
    <source>
        <dbReference type="Proteomes" id="UP000237752"/>
    </source>
</evidence>
<evidence type="ECO:0000256" key="4">
    <source>
        <dbReference type="ARBA" id="ARBA00022692"/>
    </source>
</evidence>
<dbReference type="RefSeq" id="WP_146135372.1">
    <property type="nucleotide sequence ID" value="NZ_PVUE01000009.1"/>
</dbReference>
<feature type="transmembrane region" description="Helical" evidence="9">
    <location>
        <begin position="223"/>
        <end position="249"/>
    </location>
</feature>
<dbReference type="GO" id="GO:0005886">
    <property type="term" value="C:plasma membrane"/>
    <property type="evidence" value="ECO:0007669"/>
    <property type="project" value="UniProtKB-SubCell"/>
</dbReference>
<comment type="similarity">
    <text evidence="7">Belongs to the glycosyltransferase 87 family.</text>
</comment>
<feature type="transmembrane region" description="Helical" evidence="9">
    <location>
        <begin position="121"/>
        <end position="141"/>
    </location>
</feature>
<feature type="transmembrane region" description="Helical" evidence="9">
    <location>
        <begin position="193"/>
        <end position="216"/>
    </location>
</feature>
<dbReference type="GO" id="GO:0016758">
    <property type="term" value="F:hexosyltransferase activity"/>
    <property type="evidence" value="ECO:0007669"/>
    <property type="project" value="InterPro"/>
</dbReference>
<dbReference type="AlphaFoldDB" id="A0A2T0ZYR6"/>
<feature type="region of interest" description="Disordered" evidence="8">
    <location>
        <begin position="467"/>
        <end position="498"/>
    </location>
</feature>
<dbReference type="PIRSF" id="PIRSF010361">
    <property type="entry name" value="UCP010361"/>
    <property type="match status" value="1"/>
</dbReference>
<dbReference type="Pfam" id="PF09594">
    <property type="entry name" value="GT87"/>
    <property type="match status" value="1"/>
</dbReference>
<keyword evidence="4 9" id="KW-0812">Transmembrane</keyword>
<name>A0A2T0ZYR6_9ACTN</name>
<proteinExistence type="inferred from homology"/>
<dbReference type="Proteomes" id="UP000237752">
    <property type="component" value="Unassembled WGS sequence"/>
</dbReference>
<accession>A0A2T0ZYR6</accession>
<feature type="transmembrane region" description="Helical" evidence="9">
    <location>
        <begin position="378"/>
        <end position="398"/>
    </location>
</feature>
<comment type="caution">
    <text evidence="10">The sequence shown here is derived from an EMBL/GenBank/DDBJ whole genome shotgun (WGS) entry which is preliminary data.</text>
</comment>
<feature type="transmembrane region" description="Helical" evidence="9">
    <location>
        <begin position="153"/>
        <end position="173"/>
    </location>
</feature>
<evidence type="ECO:0000256" key="3">
    <source>
        <dbReference type="ARBA" id="ARBA00022679"/>
    </source>
</evidence>
<keyword evidence="6 9" id="KW-0472">Membrane</keyword>
<feature type="transmembrane region" description="Helical" evidence="9">
    <location>
        <begin position="325"/>
        <end position="344"/>
    </location>
</feature>
<comment type="subcellular location">
    <subcellularLocation>
        <location evidence="1">Cell membrane</location>
        <topology evidence="1">Multi-pass membrane protein</topology>
    </subcellularLocation>
</comment>
<evidence type="ECO:0000256" key="9">
    <source>
        <dbReference type="SAM" id="Phobius"/>
    </source>
</evidence>
<keyword evidence="5 9" id="KW-1133">Transmembrane helix</keyword>
<dbReference type="InterPro" id="IPR018584">
    <property type="entry name" value="GT87"/>
</dbReference>
<gene>
    <name evidence="10" type="ORF">CLV47_10948</name>
</gene>
<feature type="transmembrane region" description="Helical" evidence="9">
    <location>
        <begin position="440"/>
        <end position="460"/>
    </location>
</feature>
<sequence length="498" mass="54327">MIPTWEDPVARAASTIIGGPWGKHAEVGKARFFTPLRILLAFATLTLLFAWVKERPCAYDPWTNNTQLTHMCYSDVAALWHTDGLDANATPYFDYNPGEHPADPSNPSYPGAVQAPVLTGAVMYIANAIAAPVNALSGSIFDKGRALSGYEGYFVVACLFLGLCYYASVWATAKTAGRRVWDAALVALSPLVFVQAFTDWTLFAVALTSVAVMLWVRRRSRLAGLFFGLAISAAIYPIVLLIALALLAWRTGSWRPALRAIGVAIVTWLVVNVPVMLGAWDGWRLAYAGGWGRDANPASLWDMAQRALSSEDQFAYRPLLRAGTLDILVIVSLGVLVVAIGWLVLTAPTAPTFAQVAFLLVAAYLLTSKDWSAQYSLYLLPLAALALPDWRALIPWQVTEAVVWLMTMLWLIQRNINAQNVDLAAHNKTTRLLSGVDYPWLGFALVVRAAAVIVLAVLVIRSIRSSRPTDPSRISRDPSLNPGDPSLTAGPQPRCPRR</sequence>
<evidence type="ECO:0000256" key="2">
    <source>
        <dbReference type="ARBA" id="ARBA00022475"/>
    </source>
</evidence>
<dbReference type="EMBL" id="PVUE01000009">
    <property type="protein sequence ID" value="PRZ41501.1"/>
    <property type="molecule type" value="Genomic_DNA"/>
</dbReference>
<evidence type="ECO:0000256" key="1">
    <source>
        <dbReference type="ARBA" id="ARBA00004651"/>
    </source>
</evidence>
<evidence type="ECO:0000256" key="7">
    <source>
        <dbReference type="ARBA" id="ARBA00024033"/>
    </source>
</evidence>
<keyword evidence="3" id="KW-0808">Transferase</keyword>
<feature type="transmembrane region" description="Helical" evidence="9">
    <location>
        <begin position="350"/>
        <end position="366"/>
    </location>
</feature>
<evidence type="ECO:0000256" key="6">
    <source>
        <dbReference type="ARBA" id="ARBA00023136"/>
    </source>
</evidence>
<evidence type="ECO:0000256" key="8">
    <source>
        <dbReference type="SAM" id="MobiDB-lite"/>
    </source>
</evidence>
<dbReference type="OrthoDB" id="3348156at2"/>
<evidence type="ECO:0000313" key="10">
    <source>
        <dbReference type="EMBL" id="PRZ41501.1"/>
    </source>
</evidence>
<feature type="transmembrane region" description="Helical" evidence="9">
    <location>
        <begin position="32"/>
        <end position="52"/>
    </location>
</feature>
<evidence type="ECO:0000256" key="5">
    <source>
        <dbReference type="ARBA" id="ARBA00022989"/>
    </source>
</evidence>